<keyword evidence="1" id="KW-0547">Nucleotide-binding</keyword>
<evidence type="ECO:0000313" key="7">
    <source>
        <dbReference type="Proteomes" id="UP000546324"/>
    </source>
</evidence>
<dbReference type="InterPro" id="IPR050206">
    <property type="entry name" value="FtsK/SpoIIIE/SftA"/>
</dbReference>
<dbReference type="InterPro" id="IPR047738">
    <property type="entry name" value="SAV_2336-like_N"/>
</dbReference>
<dbReference type="EMBL" id="JACHMQ010000001">
    <property type="protein sequence ID" value="MBB6400238.1"/>
    <property type="molecule type" value="Genomic_DNA"/>
</dbReference>
<evidence type="ECO:0000256" key="2">
    <source>
        <dbReference type="ARBA" id="ARBA00022840"/>
    </source>
</evidence>
<evidence type="ECO:0008006" key="8">
    <source>
        <dbReference type="Google" id="ProtNLM"/>
    </source>
</evidence>
<dbReference type="PANTHER" id="PTHR22683">
    <property type="entry name" value="SPORULATION PROTEIN RELATED"/>
    <property type="match status" value="1"/>
</dbReference>
<proteinExistence type="predicted"/>
<dbReference type="InterPro" id="IPR002543">
    <property type="entry name" value="FtsK_dom"/>
</dbReference>
<organism evidence="6 7">
    <name type="scientific">Actinomadura coerulea</name>
    <dbReference type="NCBI Taxonomy" id="46159"/>
    <lineage>
        <taxon>Bacteria</taxon>
        <taxon>Bacillati</taxon>
        <taxon>Actinomycetota</taxon>
        <taxon>Actinomycetes</taxon>
        <taxon>Streptosporangiales</taxon>
        <taxon>Thermomonosporaceae</taxon>
        <taxon>Actinomadura</taxon>
    </lineage>
</organism>
<dbReference type="InterPro" id="IPR032106">
    <property type="entry name" value="2-oxogl_dehyd_N"/>
</dbReference>
<dbReference type="Pfam" id="PF16078">
    <property type="entry name" value="2-oxogl_dehyd_N"/>
    <property type="match status" value="1"/>
</dbReference>
<feature type="compositionally biased region" description="Pro residues" evidence="3">
    <location>
        <begin position="60"/>
        <end position="73"/>
    </location>
</feature>
<feature type="domain" description="FtsK" evidence="4">
    <location>
        <begin position="539"/>
        <end position="688"/>
    </location>
</feature>
<dbReference type="NCBIfam" id="NF041121">
    <property type="entry name" value="SAV_2336_NTERM"/>
    <property type="match status" value="1"/>
</dbReference>
<dbReference type="PANTHER" id="PTHR22683:SF1">
    <property type="entry name" value="TYPE VII SECRETION SYSTEM PROTEIN ESSC"/>
    <property type="match status" value="1"/>
</dbReference>
<name>A0A7X0G6A1_9ACTN</name>
<reference evidence="6 7" key="1">
    <citation type="submission" date="2020-08" db="EMBL/GenBank/DDBJ databases">
        <title>Sequencing the genomes of 1000 actinobacteria strains.</title>
        <authorList>
            <person name="Klenk H.-P."/>
        </authorList>
    </citation>
    <scope>NUCLEOTIDE SEQUENCE [LARGE SCALE GENOMIC DNA]</scope>
    <source>
        <strain evidence="6 7">DSM 43675</strain>
    </source>
</reference>
<keyword evidence="2" id="KW-0067">ATP-binding</keyword>
<dbReference type="GO" id="GO:0005524">
    <property type="term" value="F:ATP binding"/>
    <property type="evidence" value="ECO:0007669"/>
    <property type="project" value="UniProtKB-KW"/>
</dbReference>
<comment type="caution">
    <text evidence="6">The sequence shown here is derived from an EMBL/GenBank/DDBJ whole genome shotgun (WGS) entry which is preliminary data.</text>
</comment>
<evidence type="ECO:0000313" key="6">
    <source>
        <dbReference type="EMBL" id="MBB6400238.1"/>
    </source>
</evidence>
<dbReference type="SUPFAM" id="SSF52540">
    <property type="entry name" value="P-loop containing nucleoside triphosphate hydrolases"/>
    <property type="match status" value="1"/>
</dbReference>
<dbReference type="InterPro" id="IPR027417">
    <property type="entry name" value="P-loop_NTPase"/>
</dbReference>
<feature type="domain" description="2-oxoglutarate dehydrogenase E1 component N-terminal" evidence="5">
    <location>
        <begin position="947"/>
        <end position="976"/>
    </location>
</feature>
<sequence>MTIDRLRDVLSAVGPPPDAREMSELLWLACHISPPEERAPSVPPVPLPVPDEPEDDAGAPEPPEPAPARPSEPPAELHPRPGAEAEPVGRASEVLVPTAPMLADPLGVQRALRPLKRRVPSRHRVELDEDATAARVADTRLWTPVLVPSPERWLGLSLVVDTGPTMRLWRPLARELAETLLRQGAFQDVHLGYLDGNGRIASTPEAPPQDPGTLLDASGRRAVLVLSDCSGPHWWNGRAGQAVRRWAQAGPTAIVQPLAERLWRRTAAPASPGLAVLPRPGAPNTDLRFTPHDGAAGPGVPVPVLEIAPRWFGAWARLVSGSGPQPAAVAVLPARPTGAAPVRRERELPIAERVRRFLATASPAAAELAAHVAVSVPSLPVMRLIQHRILGGSGPGQLAEVLLSGLLRPAGGVRYEFVPGAREALLDTLPRPEALHTRHVLEAVSAEIERRAGTSAETFRALLPADGGPVVLTAETDHFALLTPETRSHLATAPPVPDVALGPDLLELLDTPVEELIGGEGWDRGPRPAVIGVDGDDLVSVDVLHGNPDLPHGLIIGPEAFQSSLLRTLVLSLALNHSPNIVNFAFVDHSRATSFPPVHILPHVAMALHTRWTPPALGRLPEALETERKRRETVLQAAGVTTWDEYQAALAGGRPLDPLPALVVIIDSIGPMLDARPELLDPLTALCEKGPAQGIRFVFCSPNDSPAPPGIAGFAGWNVGSPSRMGDHLASVHIFAQEARPAFEPARISLDAVDQILTLMQRRGPEARLLPWPGEPATAEPVVQVDPPQLTVEPDLDVLRLNEGGASGMLHETWALPAEMPRSPAIGYRPGGHLLNLYPLDLSSGIPHGLIVGSPEARQRVVRAITLALAAGHSPNDLQFVFAGLGQHPLGEPIDLPHVHYSKEELLGSPERLRRFFDFLSGELEARSAAPPHNVSRTSDFGSQSTVDELYERYRQDPHSVDRVWWNFFDDYQPGEEPSAPLPESLSTPPPEARPRLLVVADLSLTFPLSKREVGETLISLAQRGRALDVQLLLTSSTVENTTIWDRFLPLLGWRIAADRLPPDQLRRVLGQANLQFPDGEPTAYLLAGGGSPQRFTVAPEPPRAAVDDFVRQTRELSSAVPAGTASEGADLEAVNTLIAGLDGLAGFDRWTQQGGPADKGTVRTALRDILQADAEAVRSGAPLTRHMVFPGAYSQEMRVAAGLYAEMLKELGVLSPSGLPSSPNDMTVVWPLASPTLWPDLFHAAQSRVLFLDLDDPRPVPPGGASFRAFFDPLLSALPEAPEGPLVVLCGAPERVEEALRTVPELADRFRWTRAFHAAPPEDAARSPRNRSVRLGSDPETGEAVLLNFDVDRDLLISGPSGSGKATLVRDIVDELVSHGTERDRRIYFLDMHMSPQDLARAEAWGRAGVRHTSSPEEFGRLLTEAVWSTRASLLGGGGPEIYLVVAHRQRLLRDDPLAAAIADLRLMREHGVHLILSRHQITFGEPLDPLVALLRELGAPVLLTKHVGGQEARLWDVPSSMQGPLEAGDALLAHPGRQRLVRLGDRAG</sequence>
<feature type="compositionally biased region" description="Pro residues" evidence="3">
    <location>
        <begin position="41"/>
        <end position="50"/>
    </location>
</feature>
<dbReference type="Gene3D" id="3.40.50.300">
    <property type="entry name" value="P-loop containing nucleotide triphosphate hydrolases"/>
    <property type="match status" value="3"/>
</dbReference>
<keyword evidence="7" id="KW-1185">Reference proteome</keyword>
<dbReference type="GO" id="GO:0003677">
    <property type="term" value="F:DNA binding"/>
    <property type="evidence" value="ECO:0007669"/>
    <property type="project" value="InterPro"/>
</dbReference>
<evidence type="ECO:0000259" key="5">
    <source>
        <dbReference type="Pfam" id="PF16078"/>
    </source>
</evidence>
<protein>
    <recommendedName>
        <fullName evidence="8">FtsK domain-containing protein</fullName>
    </recommendedName>
</protein>
<dbReference type="Proteomes" id="UP000546324">
    <property type="component" value="Unassembled WGS sequence"/>
</dbReference>
<feature type="region of interest" description="Disordered" evidence="3">
    <location>
        <begin position="35"/>
        <end position="88"/>
    </location>
</feature>
<feature type="region of interest" description="Disordered" evidence="3">
    <location>
        <begin position="274"/>
        <end position="294"/>
    </location>
</feature>
<evidence type="ECO:0000256" key="3">
    <source>
        <dbReference type="SAM" id="MobiDB-lite"/>
    </source>
</evidence>
<evidence type="ECO:0000256" key="1">
    <source>
        <dbReference type="ARBA" id="ARBA00022741"/>
    </source>
</evidence>
<dbReference type="Pfam" id="PF01580">
    <property type="entry name" value="FtsK_SpoIIIE"/>
    <property type="match status" value="1"/>
</dbReference>
<accession>A0A7X0G6A1</accession>
<dbReference type="RefSeq" id="WP_185032641.1">
    <property type="nucleotide sequence ID" value="NZ_JACHMQ010000001.1"/>
</dbReference>
<evidence type="ECO:0000259" key="4">
    <source>
        <dbReference type="Pfam" id="PF01580"/>
    </source>
</evidence>
<gene>
    <name evidence="6" type="ORF">BKA00_007152</name>
</gene>